<proteinExistence type="predicted"/>
<reference evidence="2 3" key="1">
    <citation type="submission" date="2020-04" db="EMBL/GenBank/DDBJ databases">
        <authorList>
            <person name="De Canck E."/>
        </authorList>
    </citation>
    <scope>NUCLEOTIDE SEQUENCE [LARGE SCALE GENOMIC DNA]</scope>
    <source>
        <strain evidence="2 3">LMG 28138</strain>
    </source>
</reference>
<evidence type="ECO:0000313" key="3">
    <source>
        <dbReference type="Proteomes" id="UP000494115"/>
    </source>
</evidence>
<evidence type="ECO:0000256" key="1">
    <source>
        <dbReference type="SAM" id="MobiDB-lite"/>
    </source>
</evidence>
<dbReference type="EMBL" id="CADIKM010000026">
    <property type="protein sequence ID" value="CAB3797459.1"/>
    <property type="molecule type" value="Genomic_DNA"/>
</dbReference>
<protein>
    <submittedName>
        <fullName evidence="2">Uncharacterized protein</fullName>
    </submittedName>
</protein>
<name>A0A6S7BG23_9BURK</name>
<feature type="region of interest" description="Disordered" evidence="1">
    <location>
        <begin position="1"/>
        <end position="20"/>
    </location>
</feature>
<dbReference type="RefSeq" id="WP_175106774.1">
    <property type="nucleotide sequence ID" value="NZ_CADIKM010000026.1"/>
</dbReference>
<dbReference type="Proteomes" id="UP000494115">
    <property type="component" value="Unassembled WGS sequence"/>
</dbReference>
<dbReference type="AlphaFoldDB" id="A0A6S7BG23"/>
<organism evidence="2 3">
    <name type="scientific">Pararobbsia alpina</name>
    <dbReference type="NCBI Taxonomy" id="621374"/>
    <lineage>
        <taxon>Bacteria</taxon>
        <taxon>Pseudomonadati</taxon>
        <taxon>Pseudomonadota</taxon>
        <taxon>Betaproteobacteria</taxon>
        <taxon>Burkholderiales</taxon>
        <taxon>Burkholderiaceae</taxon>
        <taxon>Pararobbsia</taxon>
    </lineage>
</organism>
<keyword evidence="3" id="KW-1185">Reference proteome</keyword>
<gene>
    <name evidence="2" type="ORF">LMG28138_04250</name>
</gene>
<evidence type="ECO:0000313" key="2">
    <source>
        <dbReference type="EMBL" id="CAB3797459.1"/>
    </source>
</evidence>
<sequence length="236" mass="27212">MNLNNQNQKTQQQVTTQLSTRAPAAKGSYVYHRADDLFGSTVTYSWFKNRTTTVPERVTESFQELAMRCRTPEIREKNDGPTFSPFTFSQRHFHAYHAQECSLLAFKFEKVRGSTQPKDILACVDGLASWLYSTHSHCFCSEYPTGSYQLIVALRTPIPKQYLKVVAMNFATRFCLLSGIIHSSYMSWNQRIQFPSCPASQSHQFVVEHQGGQAYDWLPDFLEHQAPKSFKNWDMQ</sequence>
<accession>A0A6S7BG23</accession>